<dbReference type="Proteomes" id="UP000005089">
    <property type="component" value="Unassembled WGS sequence"/>
</dbReference>
<reference evidence="1 2" key="1">
    <citation type="submission" date="2009-02" db="EMBL/GenBank/DDBJ databases">
        <title>The Genome Sequence of Oxalobacter formigenes OXCC13.</title>
        <authorList>
            <consortium name="The Broad Institute Genome Sequencing Platform"/>
            <person name="Ward D."/>
            <person name="Young S.K."/>
            <person name="Kodira C.D."/>
            <person name="Zeng Q."/>
            <person name="Koehrsen M."/>
            <person name="Alvarado L."/>
            <person name="Berlin A."/>
            <person name="Borenstein D."/>
            <person name="Chen Z."/>
            <person name="Engels R."/>
            <person name="Freedman E."/>
            <person name="Gellesch M."/>
            <person name="Goldberg J."/>
            <person name="Griggs A."/>
            <person name="Gujja S."/>
            <person name="Heiman D."/>
            <person name="Hepburn T."/>
            <person name="Howarth C."/>
            <person name="Jen D."/>
            <person name="Larson L."/>
            <person name="Lewis B."/>
            <person name="Mehta T."/>
            <person name="Park D."/>
            <person name="Pearson M."/>
            <person name="Roberts A."/>
            <person name="Saif S."/>
            <person name="Shea T."/>
            <person name="Shenoy N."/>
            <person name="Sisk P."/>
            <person name="Stolte C."/>
            <person name="Sykes S."/>
            <person name="Walk T."/>
            <person name="White J."/>
            <person name="Yandava C."/>
            <person name="Allison M.J."/>
            <person name="Lander E."/>
            <person name="Nusbaum C."/>
            <person name="Galagan J."/>
            <person name="Birren B."/>
        </authorList>
    </citation>
    <scope>NUCLEOTIDE SEQUENCE [LARGE SCALE GENOMIC DNA]</scope>
    <source>
        <strain evidence="1 2">OXCC13</strain>
    </source>
</reference>
<keyword evidence="2" id="KW-1185">Reference proteome</keyword>
<proteinExistence type="predicted"/>
<accession>C3X9F7</accession>
<evidence type="ECO:0008006" key="3">
    <source>
        <dbReference type="Google" id="ProtNLM"/>
    </source>
</evidence>
<dbReference type="InterPro" id="IPR006597">
    <property type="entry name" value="Sel1-like"/>
</dbReference>
<dbReference type="EMBL" id="GG658170">
    <property type="protein sequence ID" value="EEO29833.1"/>
    <property type="molecule type" value="Genomic_DNA"/>
</dbReference>
<dbReference type="RefSeq" id="WP_005880593.1">
    <property type="nucleotide sequence ID" value="NZ_GG658170.1"/>
</dbReference>
<dbReference type="SUPFAM" id="SSF81901">
    <property type="entry name" value="HCP-like"/>
    <property type="match status" value="1"/>
</dbReference>
<evidence type="ECO:0000313" key="1">
    <source>
        <dbReference type="EMBL" id="EEO29833.1"/>
    </source>
</evidence>
<name>C3X9F7_OXAFO</name>
<dbReference type="Pfam" id="PF08238">
    <property type="entry name" value="Sel1"/>
    <property type="match status" value="2"/>
</dbReference>
<gene>
    <name evidence="1" type="ORF">OFBG_00861</name>
</gene>
<dbReference type="HOGENOM" id="CLU_2899826_0_0_4"/>
<dbReference type="AlphaFoldDB" id="C3X9F7"/>
<organism evidence="1 2">
    <name type="scientific">Oxalobacter formigenes OXCC13</name>
    <dbReference type="NCBI Taxonomy" id="556269"/>
    <lineage>
        <taxon>Bacteria</taxon>
        <taxon>Pseudomonadati</taxon>
        <taxon>Pseudomonadota</taxon>
        <taxon>Betaproteobacteria</taxon>
        <taxon>Burkholderiales</taxon>
        <taxon>Oxalobacteraceae</taxon>
        <taxon>Oxalobacter</taxon>
    </lineage>
</organism>
<sequence>MEKEFPKIPKALYWYKTAAKNGNVNAMKELGSIYAEGDLGVQKDIQEAKRWNDMARKAEQKK</sequence>
<dbReference type="InterPro" id="IPR011990">
    <property type="entry name" value="TPR-like_helical_dom_sf"/>
</dbReference>
<evidence type="ECO:0000313" key="2">
    <source>
        <dbReference type="Proteomes" id="UP000005089"/>
    </source>
</evidence>
<protein>
    <recommendedName>
        <fullName evidence="3">Sel1 repeat protein</fullName>
    </recommendedName>
</protein>
<dbReference type="Gene3D" id="1.25.40.10">
    <property type="entry name" value="Tetratricopeptide repeat domain"/>
    <property type="match status" value="1"/>
</dbReference>